<dbReference type="PIRSF" id="PIRSF000524">
    <property type="entry name" value="SPT"/>
    <property type="match status" value="1"/>
</dbReference>
<dbReference type="OrthoDB" id="389074at2"/>
<dbReference type="InterPro" id="IPR024169">
    <property type="entry name" value="SP_NH2Trfase/AEP_transaminase"/>
</dbReference>
<dbReference type="GO" id="GO:0019265">
    <property type="term" value="P:glycine biosynthetic process, by transamination of glyoxylate"/>
    <property type="evidence" value="ECO:0007669"/>
    <property type="project" value="TreeGrafter"/>
</dbReference>
<dbReference type="InterPro" id="IPR000192">
    <property type="entry name" value="Aminotrans_V_dom"/>
</dbReference>
<dbReference type="KEGG" id="apb:SAR116_2459"/>
<dbReference type="Gene3D" id="3.40.640.10">
    <property type="entry name" value="Type I PLP-dependent aspartate aminotransferase-like (Major domain)"/>
    <property type="match status" value="1"/>
</dbReference>
<keyword evidence="7" id="KW-0808">Transferase</keyword>
<comment type="cofactor">
    <cofactor evidence="1 5">
        <name>pyridoxal 5'-phosphate</name>
        <dbReference type="ChEBI" id="CHEBI:597326"/>
    </cofactor>
</comment>
<dbReference type="eggNOG" id="COG0075">
    <property type="taxonomic scope" value="Bacteria"/>
</dbReference>
<dbReference type="EMBL" id="CP001751">
    <property type="protein sequence ID" value="ADE40701.1"/>
    <property type="molecule type" value="Genomic_DNA"/>
</dbReference>
<comment type="similarity">
    <text evidence="2">Belongs to the class-V pyridoxal-phosphate-dependent aminotransferase family.</text>
</comment>
<evidence type="ECO:0000256" key="4">
    <source>
        <dbReference type="PIRSR" id="PIRSR000524-1"/>
    </source>
</evidence>
<dbReference type="PANTHER" id="PTHR21152">
    <property type="entry name" value="AMINOTRANSFERASE CLASS V"/>
    <property type="match status" value="1"/>
</dbReference>
<name>D5BQI3_PUNMI</name>
<dbReference type="GO" id="GO:0050281">
    <property type="term" value="F:L-serine-glyoxylate transaminase activity"/>
    <property type="evidence" value="ECO:0007669"/>
    <property type="project" value="UniProtKB-EC"/>
</dbReference>
<evidence type="ECO:0000256" key="3">
    <source>
        <dbReference type="ARBA" id="ARBA00022898"/>
    </source>
</evidence>
<keyword evidence="8" id="KW-1185">Reference proteome</keyword>
<dbReference type="HOGENOM" id="CLU_044792_0_0_5"/>
<proteinExistence type="inferred from homology"/>
<accession>D5BQI3</accession>
<dbReference type="InterPro" id="IPR015424">
    <property type="entry name" value="PyrdxlP-dep_Trfase"/>
</dbReference>
<feature type="domain" description="Aminotransferase class V" evidence="6">
    <location>
        <begin position="22"/>
        <end position="315"/>
    </location>
</feature>
<gene>
    <name evidence="7" type="ordered locus">SAR116_2459</name>
</gene>
<dbReference type="STRING" id="488538.SAR116_2459"/>
<evidence type="ECO:0000256" key="5">
    <source>
        <dbReference type="PIRSR" id="PIRSR000524-50"/>
    </source>
</evidence>
<dbReference type="RefSeq" id="WP_013047327.1">
    <property type="nucleotide sequence ID" value="NC_014010.1"/>
</dbReference>
<dbReference type="Proteomes" id="UP000007460">
    <property type="component" value="Chromosome"/>
</dbReference>
<dbReference type="EC" id="2.6.1.45" evidence="7"/>
<feature type="binding site" evidence="4">
    <location>
        <position position="352"/>
    </location>
    <ligand>
        <name>substrate</name>
    </ligand>
</feature>
<keyword evidence="7" id="KW-0032">Aminotransferase</keyword>
<protein>
    <submittedName>
        <fullName evidence="7">Aminotransferase, class V</fullName>
        <ecNumber evidence="7">2.6.1.45</ecNumber>
    </submittedName>
</protein>
<evidence type="ECO:0000256" key="2">
    <source>
        <dbReference type="ARBA" id="ARBA00009236"/>
    </source>
</evidence>
<organism evidence="7 8">
    <name type="scientific">Puniceispirillum marinum (strain IMCC1322)</name>
    <dbReference type="NCBI Taxonomy" id="488538"/>
    <lineage>
        <taxon>Bacteria</taxon>
        <taxon>Pseudomonadati</taxon>
        <taxon>Pseudomonadota</taxon>
        <taxon>Alphaproteobacteria</taxon>
        <taxon>Candidatus Puniceispirillales</taxon>
        <taxon>Candidatus Puniceispirillaceae</taxon>
        <taxon>Candidatus Puniceispirillum</taxon>
    </lineage>
</organism>
<dbReference type="Pfam" id="PF00266">
    <property type="entry name" value="Aminotran_5"/>
    <property type="match status" value="1"/>
</dbReference>
<feature type="modified residue" description="N6-(pyridoxal phosphate)lysine" evidence="5">
    <location>
        <position position="201"/>
    </location>
</feature>
<evidence type="ECO:0000256" key="1">
    <source>
        <dbReference type="ARBA" id="ARBA00001933"/>
    </source>
</evidence>
<reference evidence="7 8" key="1">
    <citation type="journal article" date="2010" name="J. Bacteriol.">
        <title>Complete genome sequence of "Candidatus Puniceispirillum marinum" IMCC1322, a representative of the SAR116 clade in the Alphaproteobacteria.</title>
        <authorList>
            <person name="Oh H.M."/>
            <person name="Kwon K.K."/>
            <person name="Kang I."/>
            <person name="Kang S.G."/>
            <person name="Lee J.H."/>
            <person name="Kim S.J."/>
            <person name="Cho J.C."/>
        </authorList>
    </citation>
    <scope>NUCLEOTIDE SEQUENCE [LARGE SCALE GENOMIC DNA]</scope>
    <source>
        <strain evidence="7 8">IMCC1322</strain>
    </source>
</reference>
<dbReference type="Gene3D" id="3.90.1150.10">
    <property type="entry name" value="Aspartate Aminotransferase, domain 1"/>
    <property type="match status" value="1"/>
</dbReference>
<dbReference type="GO" id="GO:0004760">
    <property type="term" value="F:L-serine-pyruvate transaminase activity"/>
    <property type="evidence" value="ECO:0007669"/>
    <property type="project" value="TreeGrafter"/>
</dbReference>
<evidence type="ECO:0000259" key="6">
    <source>
        <dbReference type="Pfam" id="PF00266"/>
    </source>
</evidence>
<dbReference type="InterPro" id="IPR015422">
    <property type="entry name" value="PyrdxlP-dep_Trfase_small"/>
</dbReference>
<dbReference type="GO" id="GO:0008453">
    <property type="term" value="F:alanine-glyoxylate transaminase activity"/>
    <property type="evidence" value="ECO:0007669"/>
    <property type="project" value="TreeGrafter"/>
</dbReference>
<dbReference type="SUPFAM" id="SSF53383">
    <property type="entry name" value="PLP-dependent transferases"/>
    <property type="match status" value="1"/>
</dbReference>
<dbReference type="AlphaFoldDB" id="D5BQI3"/>
<dbReference type="PANTHER" id="PTHR21152:SF40">
    <property type="entry name" value="ALANINE--GLYOXYLATE AMINOTRANSFERASE"/>
    <property type="match status" value="1"/>
</dbReference>
<evidence type="ECO:0000313" key="8">
    <source>
        <dbReference type="Proteomes" id="UP000007460"/>
    </source>
</evidence>
<keyword evidence="3 5" id="KW-0663">Pyridoxal phosphate</keyword>
<evidence type="ECO:0000313" key="7">
    <source>
        <dbReference type="EMBL" id="ADE40701.1"/>
    </source>
</evidence>
<sequence>MPALLPDIDPDGLLEYSVVFTDRSLNSMSSKFQAVMRDISGALKRAYNAHSVIAIPGGGTYGMEAIARQFADDQHVMIIRNGWFSFRWSEILEKGKIAKSSTVLVAARQQDGDGDNRQTPFAPHAIDDVCAQIAREKPAVVFAPHVETSAGMILPDDYIRAVSDAVHAVGGLFVLDCVASGALWVDMQACGVDVLLSAPQKGWSASPCSGLVMLSQTAREKIEDTNAASYVCDLKKWLGIMETYENGGHAYHATMPTDALATFRDALLETEAYGFEKTRQEQIDLGAAIRSLLESRGFRSVAASGFQAPSVVVSFTDDDNLKNGSKFAACGVQIAAGVPLECGEGPDYKSFRIGLFGLDKLHNCERTVANFAAALDKIVS</sequence>
<dbReference type="InterPro" id="IPR015421">
    <property type="entry name" value="PyrdxlP-dep_Trfase_major"/>
</dbReference>